<protein>
    <submittedName>
        <fullName evidence="2">Uncharacterized protein</fullName>
    </submittedName>
</protein>
<organism evidence="2 3">
    <name type="scientific">Brachionus plicatilis</name>
    <name type="common">Marine rotifer</name>
    <name type="synonym">Brachionus muelleri</name>
    <dbReference type="NCBI Taxonomy" id="10195"/>
    <lineage>
        <taxon>Eukaryota</taxon>
        <taxon>Metazoa</taxon>
        <taxon>Spiralia</taxon>
        <taxon>Gnathifera</taxon>
        <taxon>Rotifera</taxon>
        <taxon>Eurotatoria</taxon>
        <taxon>Monogononta</taxon>
        <taxon>Pseudotrocha</taxon>
        <taxon>Ploima</taxon>
        <taxon>Brachionidae</taxon>
        <taxon>Brachionus</taxon>
    </lineage>
</organism>
<feature type="signal peptide" evidence="1">
    <location>
        <begin position="1"/>
        <end position="19"/>
    </location>
</feature>
<sequence>MNLIVLCFLKFFLIQYSFGQPELVYSSDDQIFTFNQEGFVLNVEFVTDLDPRPKIDNIECLLKFEDYVILGKVKATHIYPLEIFFKAPVGTAKRIALEEKIVEIKSVNSLTMLNISLQCEASVYQSKQYTEHSLTIGENQLKSLNLINDLFCDKSPVFITKKQLESLSDKLYKQLKIEENFKLSESEFGQKFIQDFTKQTAELINHLVPIDQLVNNLSCFNLPQDFKPDAIKKKLSNLFPIDLLSIDRAVLNSTFGNLSFLVDTGFLNDLELIRTKLNDFGSNFKNEINWAHKQNKIVGASVKVTKLNRLDVDSQFMKLMRFPQVIKHDNDKALKRVFYLDKFGFSKKVSKLNYLDSSIKKLKNSMQNLLVKHSLNSTDSWILENVKSLKIFKRSLVLNENSFECQNNMCFLDVFGGKNQSNFVQEIKQNRLDEDSHFMSNDYYQNFEQFYSVNSLRGHGHTSRFDINCDKNGIYVEYYDSNFNLKLDWYEIGYVDFDLNRFKELFYQEESFITNSKHLDTYFSHIFSKDKNHEIDWEI</sequence>
<dbReference type="Proteomes" id="UP000276133">
    <property type="component" value="Unassembled WGS sequence"/>
</dbReference>
<keyword evidence="3" id="KW-1185">Reference proteome</keyword>
<evidence type="ECO:0000313" key="2">
    <source>
        <dbReference type="EMBL" id="RNA04104.1"/>
    </source>
</evidence>
<reference evidence="2 3" key="1">
    <citation type="journal article" date="2018" name="Sci. Rep.">
        <title>Genomic signatures of local adaptation to the degree of environmental predictability in rotifers.</title>
        <authorList>
            <person name="Franch-Gras L."/>
            <person name="Hahn C."/>
            <person name="Garcia-Roger E.M."/>
            <person name="Carmona M.J."/>
            <person name="Serra M."/>
            <person name="Gomez A."/>
        </authorList>
    </citation>
    <scope>NUCLEOTIDE SEQUENCE [LARGE SCALE GENOMIC DNA]</scope>
    <source>
        <strain evidence="2">HYR1</strain>
    </source>
</reference>
<proteinExistence type="predicted"/>
<feature type="chain" id="PRO_5017966561" evidence="1">
    <location>
        <begin position="20"/>
        <end position="539"/>
    </location>
</feature>
<keyword evidence="1" id="KW-0732">Signal</keyword>
<name>A0A3M7PYS1_BRAPC</name>
<evidence type="ECO:0000313" key="3">
    <source>
        <dbReference type="Proteomes" id="UP000276133"/>
    </source>
</evidence>
<comment type="caution">
    <text evidence="2">The sequence shown here is derived from an EMBL/GenBank/DDBJ whole genome shotgun (WGS) entry which is preliminary data.</text>
</comment>
<dbReference type="AlphaFoldDB" id="A0A3M7PYS1"/>
<gene>
    <name evidence="2" type="ORF">BpHYR1_014538</name>
</gene>
<evidence type="ECO:0000256" key="1">
    <source>
        <dbReference type="SAM" id="SignalP"/>
    </source>
</evidence>
<accession>A0A3M7PYS1</accession>
<dbReference type="EMBL" id="REGN01008240">
    <property type="protein sequence ID" value="RNA04104.1"/>
    <property type="molecule type" value="Genomic_DNA"/>
</dbReference>